<dbReference type="AlphaFoldDB" id="A0A8J7IIK2"/>
<dbReference type="RefSeq" id="WP_214436881.1">
    <property type="nucleotide sequence ID" value="NZ_CAWPUQ010000254.1"/>
</dbReference>
<dbReference type="Proteomes" id="UP000662314">
    <property type="component" value="Unassembled WGS sequence"/>
</dbReference>
<protein>
    <submittedName>
        <fullName evidence="1">Uncharacterized protein</fullName>
    </submittedName>
</protein>
<sequence>MSEVANIFWLQRARRWLKFQGCGICWDKERSHYLAGVPEVPDFFGQLRPTISHSYGYTTIIAAFIGRLKAIFIHVGGE</sequence>
<organism evidence="1 2">
    <name type="scientific">Dendronalium phyllosphericum CENA369</name>
    <dbReference type="NCBI Taxonomy" id="1725256"/>
    <lineage>
        <taxon>Bacteria</taxon>
        <taxon>Bacillati</taxon>
        <taxon>Cyanobacteriota</taxon>
        <taxon>Cyanophyceae</taxon>
        <taxon>Nostocales</taxon>
        <taxon>Nostocaceae</taxon>
        <taxon>Dendronalium</taxon>
        <taxon>Dendronalium phyllosphericum</taxon>
    </lineage>
</organism>
<evidence type="ECO:0000313" key="2">
    <source>
        <dbReference type="Proteomes" id="UP000662314"/>
    </source>
</evidence>
<gene>
    <name evidence="1" type="ORF">I8752_35775</name>
</gene>
<reference evidence="1 2" key="1">
    <citation type="journal article" date="2021" name="Int. J. Syst. Evol. Microbiol.">
        <title>Amazonocrinis nigriterrae gen. nov., sp. nov., Atlanticothrix silvestris gen. nov., sp. nov. and Dendronalium phyllosphericum gen. nov., sp. nov., nostocacean cyanobacteria from Brazilian environments.</title>
        <authorList>
            <person name="Alvarenga D.O."/>
            <person name="Andreote A.P.D."/>
            <person name="Branco L.H.Z."/>
            <person name="Delbaje E."/>
            <person name="Cruz R.B."/>
            <person name="Varani A.M."/>
            <person name="Fiore M.F."/>
        </authorList>
    </citation>
    <scope>NUCLEOTIDE SEQUENCE [LARGE SCALE GENOMIC DNA]</scope>
    <source>
        <strain evidence="1 2">CENA369</strain>
    </source>
</reference>
<accession>A0A8J7IIK2</accession>
<evidence type="ECO:0000313" key="1">
    <source>
        <dbReference type="EMBL" id="MBH8578213.1"/>
    </source>
</evidence>
<proteinExistence type="predicted"/>
<dbReference type="EMBL" id="JAECZA010000315">
    <property type="protein sequence ID" value="MBH8578213.1"/>
    <property type="molecule type" value="Genomic_DNA"/>
</dbReference>
<keyword evidence="2" id="KW-1185">Reference proteome</keyword>
<name>A0A8J7IIK2_9NOST</name>
<comment type="caution">
    <text evidence="1">The sequence shown here is derived from an EMBL/GenBank/DDBJ whole genome shotgun (WGS) entry which is preliminary data.</text>
</comment>